<dbReference type="RefSeq" id="WP_262435885.1">
    <property type="nucleotide sequence ID" value="NZ_JACRTF010000001.1"/>
</dbReference>
<proteinExistence type="predicted"/>
<dbReference type="Pfam" id="PF00534">
    <property type="entry name" value="Glycos_transf_1"/>
    <property type="match status" value="1"/>
</dbReference>
<gene>
    <name evidence="3" type="ORF">H8744_16420</name>
</gene>
<dbReference type="Proteomes" id="UP000651085">
    <property type="component" value="Unassembled WGS sequence"/>
</dbReference>
<evidence type="ECO:0000256" key="1">
    <source>
        <dbReference type="ARBA" id="ARBA00022679"/>
    </source>
</evidence>
<dbReference type="CDD" id="cd03794">
    <property type="entry name" value="GT4_WbuB-like"/>
    <property type="match status" value="1"/>
</dbReference>
<dbReference type="Gene3D" id="3.40.50.2000">
    <property type="entry name" value="Glycogen Phosphorylase B"/>
    <property type="match status" value="2"/>
</dbReference>
<dbReference type="PANTHER" id="PTHR46401">
    <property type="entry name" value="GLYCOSYLTRANSFERASE WBBK-RELATED"/>
    <property type="match status" value="1"/>
</dbReference>
<name>A0A926IRR3_9BACT</name>
<evidence type="ECO:0000313" key="3">
    <source>
        <dbReference type="EMBL" id="MBC8594795.1"/>
    </source>
</evidence>
<dbReference type="GO" id="GO:0016757">
    <property type="term" value="F:glycosyltransferase activity"/>
    <property type="evidence" value="ECO:0007669"/>
    <property type="project" value="InterPro"/>
</dbReference>
<feature type="domain" description="Glycosyl transferase family 1" evidence="2">
    <location>
        <begin position="201"/>
        <end position="370"/>
    </location>
</feature>
<evidence type="ECO:0000313" key="4">
    <source>
        <dbReference type="Proteomes" id="UP000651085"/>
    </source>
</evidence>
<keyword evidence="4" id="KW-1185">Reference proteome</keyword>
<dbReference type="PANTHER" id="PTHR46401:SF2">
    <property type="entry name" value="GLYCOSYLTRANSFERASE WBBK-RELATED"/>
    <property type="match status" value="1"/>
</dbReference>
<evidence type="ECO:0000259" key="2">
    <source>
        <dbReference type="Pfam" id="PF00534"/>
    </source>
</evidence>
<dbReference type="SUPFAM" id="SSF53756">
    <property type="entry name" value="UDP-Glycosyltransferase/glycogen phosphorylase"/>
    <property type="match status" value="1"/>
</dbReference>
<dbReference type="InterPro" id="IPR001296">
    <property type="entry name" value="Glyco_trans_1"/>
</dbReference>
<protein>
    <submittedName>
        <fullName evidence="3">Glycosyltransferase family 4 protein</fullName>
    </submittedName>
</protein>
<reference evidence="3" key="1">
    <citation type="submission" date="2020-08" db="EMBL/GenBank/DDBJ databases">
        <title>Genome public.</title>
        <authorList>
            <person name="Liu C."/>
            <person name="Sun Q."/>
        </authorList>
    </citation>
    <scope>NUCLEOTIDE SEQUENCE</scope>
    <source>
        <strain evidence="3">N12</strain>
    </source>
</reference>
<comment type="caution">
    <text evidence="3">The sequence shown here is derived from an EMBL/GenBank/DDBJ whole genome shotgun (WGS) entry which is preliminary data.</text>
</comment>
<sequence>MKEKSQFSYSKQIVFINQSSGTLMVDIVNAFGIKYEKLVLITGTKGGEKYLAELSDNVILDKIISYDKSSTLKRIFTWLWGWFQIWLKLIFKYRTAELFIVSNPPIATLLPLFCRNPYSFLIYDTYPDVLISTGICKANSLIVCWWKKLNIKLYHKARNIYTIGNGMAKCLSQYVELDKIHIIPNWANVSYLKPCAKVDNIFLKEQKLTDKFIVLYSGNLGNTHKVETIVEVAEKLKKEQDIYFIIIGEGGKKKKIESMIEENKLNNCRLLPWQPVEKLPYSIGAADVGVITLDLLASKLSVPSKTYAMMAVGCALLCIAGKDSELKEIVEEYQVGEIFNPNEIERISNFILEMKNDVEKLEYYKQNARKAALNFTPDNAKQYLNTYK</sequence>
<organism evidence="3 4">
    <name type="scientific">Jilunia laotingensis</name>
    <dbReference type="NCBI Taxonomy" id="2763675"/>
    <lineage>
        <taxon>Bacteria</taxon>
        <taxon>Pseudomonadati</taxon>
        <taxon>Bacteroidota</taxon>
        <taxon>Bacteroidia</taxon>
        <taxon>Bacteroidales</taxon>
        <taxon>Bacteroidaceae</taxon>
        <taxon>Jilunia</taxon>
    </lineage>
</organism>
<accession>A0A926IRR3</accession>
<dbReference type="EMBL" id="JACRTF010000001">
    <property type="protein sequence ID" value="MBC8594795.1"/>
    <property type="molecule type" value="Genomic_DNA"/>
</dbReference>
<dbReference type="GO" id="GO:0009103">
    <property type="term" value="P:lipopolysaccharide biosynthetic process"/>
    <property type="evidence" value="ECO:0007669"/>
    <property type="project" value="TreeGrafter"/>
</dbReference>
<keyword evidence="1" id="KW-0808">Transferase</keyword>
<dbReference type="AlphaFoldDB" id="A0A926IRR3"/>